<proteinExistence type="predicted"/>
<evidence type="ECO:0000256" key="1">
    <source>
        <dbReference type="SAM" id="Coils"/>
    </source>
</evidence>
<feature type="coiled-coil region" evidence="1">
    <location>
        <begin position="98"/>
        <end position="125"/>
    </location>
</feature>
<organism evidence="2 3">
    <name type="scientific">Hymenobacter fodinae</name>
    <dbReference type="NCBI Taxonomy" id="2510796"/>
    <lineage>
        <taxon>Bacteria</taxon>
        <taxon>Pseudomonadati</taxon>
        <taxon>Bacteroidota</taxon>
        <taxon>Cytophagia</taxon>
        <taxon>Cytophagales</taxon>
        <taxon>Hymenobacteraceae</taxon>
        <taxon>Hymenobacter</taxon>
    </lineage>
</organism>
<keyword evidence="3" id="KW-1185">Reference proteome</keyword>
<evidence type="ECO:0000313" key="2">
    <source>
        <dbReference type="EMBL" id="TGE07737.1"/>
    </source>
</evidence>
<dbReference type="EMBL" id="SRLA01000002">
    <property type="protein sequence ID" value="TGE07737.1"/>
    <property type="molecule type" value="Genomic_DNA"/>
</dbReference>
<dbReference type="Proteomes" id="UP000298337">
    <property type="component" value="Unassembled WGS sequence"/>
</dbReference>
<keyword evidence="1" id="KW-0175">Coiled coil</keyword>
<dbReference type="RefSeq" id="WP_135433097.1">
    <property type="nucleotide sequence ID" value="NZ_SRLA01000002.1"/>
</dbReference>
<protein>
    <submittedName>
        <fullName evidence="2">Uncharacterized protein</fullName>
    </submittedName>
</protein>
<gene>
    <name evidence="2" type="ORF">EU556_08260</name>
</gene>
<accession>A0A4Z0P8L2</accession>
<comment type="caution">
    <text evidence="2">The sequence shown here is derived from an EMBL/GenBank/DDBJ whole genome shotgun (WGS) entry which is preliminary data.</text>
</comment>
<reference evidence="2 3" key="1">
    <citation type="submission" date="2019-04" db="EMBL/GenBank/DDBJ databases">
        <authorList>
            <person name="Feng G."/>
            <person name="Zhang J."/>
            <person name="Zhu H."/>
        </authorList>
    </citation>
    <scope>NUCLEOTIDE SEQUENCE [LARGE SCALE GENOMIC DNA]</scope>
    <source>
        <strain evidence="2 3">92R-1</strain>
    </source>
</reference>
<name>A0A4Z0P8L2_9BACT</name>
<evidence type="ECO:0000313" key="3">
    <source>
        <dbReference type="Proteomes" id="UP000298337"/>
    </source>
</evidence>
<dbReference type="AlphaFoldDB" id="A0A4Z0P8L2"/>
<sequence length="151" mass="17012">MTKDQVIHIISLLTPLVSREEIEEVKERLNAPKATAFNAGEAMTHTLQGLLRELPREHAVAIATEFGRQHAVYSSNLEELQAHLGNYASMQQTNKVLVKRLQAVQELLDERKENARIEYQEATTDSEQEAVVAARMMELQLIELALNPAQP</sequence>